<dbReference type="GO" id="GO:0005886">
    <property type="term" value="C:plasma membrane"/>
    <property type="evidence" value="ECO:0007669"/>
    <property type="project" value="UniProtKB-SubCell"/>
</dbReference>
<feature type="domain" description="ABC3 transporter permease C-terminal" evidence="7">
    <location>
        <begin position="289"/>
        <end position="405"/>
    </location>
</feature>
<feature type="transmembrane region" description="Helical" evidence="6">
    <location>
        <begin position="21"/>
        <end position="41"/>
    </location>
</feature>
<feature type="domain" description="MacB-like periplasmic core" evidence="8">
    <location>
        <begin position="20"/>
        <end position="245"/>
    </location>
</feature>
<keyword evidence="4 6" id="KW-1133">Transmembrane helix</keyword>
<gene>
    <name evidence="9" type="ORF">LX64_04223</name>
</gene>
<proteinExistence type="predicted"/>
<protein>
    <submittedName>
        <fullName evidence="9">Putative ABC transport system permease protein</fullName>
    </submittedName>
</protein>
<reference evidence="9 10" key="1">
    <citation type="submission" date="2018-06" db="EMBL/GenBank/DDBJ databases">
        <title>Genomic Encyclopedia of Archaeal and Bacterial Type Strains, Phase II (KMG-II): from individual species to whole genera.</title>
        <authorList>
            <person name="Goeker M."/>
        </authorList>
    </citation>
    <scope>NUCLEOTIDE SEQUENCE [LARGE SCALE GENOMIC DNA]</scope>
    <source>
        <strain evidence="9 10">DSM 23857</strain>
    </source>
</reference>
<dbReference type="PANTHER" id="PTHR30572">
    <property type="entry name" value="MEMBRANE COMPONENT OF TRANSPORTER-RELATED"/>
    <property type="match status" value="1"/>
</dbReference>
<feature type="domain" description="MacB-like periplasmic core" evidence="8">
    <location>
        <begin position="434"/>
        <end position="632"/>
    </location>
</feature>
<feature type="transmembrane region" description="Helical" evidence="6">
    <location>
        <begin position="421"/>
        <end position="444"/>
    </location>
</feature>
<evidence type="ECO:0000259" key="7">
    <source>
        <dbReference type="Pfam" id="PF02687"/>
    </source>
</evidence>
<dbReference type="Pfam" id="PF12704">
    <property type="entry name" value="MacB_PCD"/>
    <property type="match status" value="2"/>
</dbReference>
<comment type="caution">
    <text evidence="9">The sequence shown here is derived from an EMBL/GenBank/DDBJ whole genome shotgun (WGS) entry which is preliminary data.</text>
</comment>
<evidence type="ECO:0000256" key="2">
    <source>
        <dbReference type="ARBA" id="ARBA00022475"/>
    </source>
</evidence>
<evidence type="ECO:0000313" key="9">
    <source>
        <dbReference type="EMBL" id="RAI99681.1"/>
    </source>
</evidence>
<feature type="transmembrane region" description="Helical" evidence="6">
    <location>
        <begin position="286"/>
        <end position="305"/>
    </location>
</feature>
<dbReference type="RefSeq" id="WP_111599643.1">
    <property type="nucleotide sequence ID" value="NZ_QLLL01000009.1"/>
</dbReference>
<dbReference type="InterPro" id="IPR025857">
    <property type="entry name" value="MacB_PCD"/>
</dbReference>
<name>A0A327Q7G7_9BACT</name>
<dbReference type="GO" id="GO:0022857">
    <property type="term" value="F:transmembrane transporter activity"/>
    <property type="evidence" value="ECO:0007669"/>
    <property type="project" value="TreeGrafter"/>
</dbReference>
<comment type="subcellular location">
    <subcellularLocation>
        <location evidence="1">Cell membrane</location>
        <topology evidence="1">Multi-pass membrane protein</topology>
    </subcellularLocation>
</comment>
<evidence type="ECO:0000313" key="10">
    <source>
        <dbReference type="Proteomes" id="UP000249547"/>
    </source>
</evidence>
<dbReference type="PANTHER" id="PTHR30572:SF18">
    <property type="entry name" value="ABC-TYPE MACROLIDE FAMILY EXPORT SYSTEM PERMEASE COMPONENT 2"/>
    <property type="match status" value="1"/>
</dbReference>
<feature type="transmembrane region" description="Helical" evidence="6">
    <location>
        <begin position="666"/>
        <end position="690"/>
    </location>
</feature>
<evidence type="ECO:0000256" key="5">
    <source>
        <dbReference type="ARBA" id="ARBA00023136"/>
    </source>
</evidence>
<keyword evidence="3 6" id="KW-0812">Transmembrane</keyword>
<feature type="transmembrane region" description="Helical" evidence="6">
    <location>
        <begin position="718"/>
        <end position="737"/>
    </location>
</feature>
<accession>A0A327Q7G7</accession>
<dbReference type="Pfam" id="PF02687">
    <property type="entry name" value="FtsX"/>
    <property type="match status" value="2"/>
</dbReference>
<dbReference type="OrthoDB" id="1451596at2"/>
<keyword evidence="10" id="KW-1185">Reference proteome</keyword>
<evidence type="ECO:0000256" key="3">
    <source>
        <dbReference type="ARBA" id="ARBA00022692"/>
    </source>
</evidence>
<evidence type="ECO:0000256" key="4">
    <source>
        <dbReference type="ARBA" id="ARBA00022989"/>
    </source>
</evidence>
<sequence length="789" mass="88628">MFKNYFKTAWRNLVKNKFYSAINIAGLTIGLAVGLMIILWVQHETSFDTFHKESKNIYKVQSLVGSGTTQQVWNASVSPITHLAKMQAPGVKDATRITNNWLITQFKHNQNVMSADGNTVFLDPNFFTMFDFRFISGDRNHPFADNNSIVITQKTAEKLFGKEDPMGKPIQTENNLTFTVTGVLEDFPTNSNFDFSAMMPLKKYEALYQESRPGYTLTNDFNYFEYNSYLLLEPGIDLVQLKKKMLALHLQQKPDDTDLTYMLLNVGKIHLWATDTEPAGLSTVRMFTLIAIIILLIASINYVNLSTARAMLRSKEVSLRKIVGAGKFQLFLQFIIETALLFSLAAVFALVAIKVCLPYFNDLSGTELRFDLTNTSIWLVIFYTIVGTMIAASIYPALLLSSFEPLKALKGKIKGSISSNFLRKSLVVVQFGFSILLIIGTFVIGSQLKYMRSKELGFNKEHVIGLSMRNIGKHYDAVRDELLKNPAIKDVARGTSNVANIQWQTGNNDWPEKEPNTTFMVFMTGIDKDFIPFYKMKLTAGANFTGAVSDSTHYILNETAVREANIKDPIGHSFTVRGRKGTIIGVVKDFHFASLKKKIAPLIIFYAGEQQSSMMYVKTTGKDAAAAIATIEATWKKYNPNLLSDYNFLDKTYNRIYAFETRTSQLFQVFSIIAIFISCLGLFGLATYTAHVRTREIGVRKALGASVGGIITLLSKDFIQLVFISILISMPIAYFAMKHWLNDFEYRIALSWTVFATSGMLAILIALFTISFQSVKAALANPIKSLRSE</sequence>
<dbReference type="AlphaFoldDB" id="A0A327Q7G7"/>
<evidence type="ECO:0000259" key="8">
    <source>
        <dbReference type="Pfam" id="PF12704"/>
    </source>
</evidence>
<keyword evidence="2" id="KW-1003">Cell membrane</keyword>
<feature type="domain" description="ABC3 transporter permease C-terminal" evidence="7">
    <location>
        <begin position="669"/>
        <end position="778"/>
    </location>
</feature>
<feature type="transmembrane region" description="Helical" evidence="6">
    <location>
        <begin position="749"/>
        <end position="770"/>
    </location>
</feature>
<keyword evidence="5 6" id="KW-0472">Membrane</keyword>
<feature type="transmembrane region" description="Helical" evidence="6">
    <location>
        <begin position="330"/>
        <end position="360"/>
    </location>
</feature>
<evidence type="ECO:0000256" key="6">
    <source>
        <dbReference type="SAM" id="Phobius"/>
    </source>
</evidence>
<dbReference type="InterPro" id="IPR050250">
    <property type="entry name" value="Macrolide_Exporter_MacB"/>
</dbReference>
<dbReference type="InterPro" id="IPR003838">
    <property type="entry name" value="ABC3_permease_C"/>
</dbReference>
<organism evidence="9 10">
    <name type="scientific">Chitinophaga skermanii</name>
    <dbReference type="NCBI Taxonomy" id="331697"/>
    <lineage>
        <taxon>Bacteria</taxon>
        <taxon>Pseudomonadati</taxon>
        <taxon>Bacteroidota</taxon>
        <taxon>Chitinophagia</taxon>
        <taxon>Chitinophagales</taxon>
        <taxon>Chitinophagaceae</taxon>
        <taxon>Chitinophaga</taxon>
    </lineage>
</organism>
<dbReference type="Proteomes" id="UP000249547">
    <property type="component" value="Unassembled WGS sequence"/>
</dbReference>
<evidence type="ECO:0000256" key="1">
    <source>
        <dbReference type="ARBA" id="ARBA00004651"/>
    </source>
</evidence>
<feature type="transmembrane region" description="Helical" evidence="6">
    <location>
        <begin position="380"/>
        <end position="400"/>
    </location>
</feature>
<dbReference type="EMBL" id="QLLL01000009">
    <property type="protein sequence ID" value="RAI99681.1"/>
    <property type="molecule type" value="Genomic_DNA"/>
</dbReference>